<reference evidence="2 3" key="1">
    <citation type="submission" date="2019-06" db="EMBL/GenBank/DDBJ databases">
        <title>Sorghum-associated microbial communities from plants grown in Nebraska, USA.</title>
        <authorList>
            <person name="Schachtman D."/>
        </authorList>
    </citation>
    <scope>NUCLEOTIDE SEQUENCE [LARGE SCALE GENOMIC DNA]</scope>
    <source>
        <strain evidence="2 3">1209</strain>
    </source>
</reference>
<gene>
    <name evidence="2" type="ORF">FHW36_11084</name>
</gene>
<name>A0A561P9S4_9BACT</name>
<comment type="caution">
    <text evidence="2">The sequence shown here is derived from an EMBL/GenBank/DDBJ whole genome shotgun (WGS) entry which is preliminary data.</text>
</comment>
<dbReference type="AlphaFoldDB" id="A0A561P9S4"/>
<proteinExistence type="predicted"/>
<dbReference type="OrthoDB" id="112777at2"/>
<dbReference type="InterPro" id="IPR050177">
    <property type="entry name" value="Lipid_A_modif_metabolic_enz"/>
</dbReference>
<dbReference type="SUPFAM" id="SSF51735">
    <property type="entry name" value="NAD(P)-binding Rossmann-fold domains"/>
    <property type="match status" value="1"/>
</dbReference>
<evidence type="ECO:0000313" key="3">
    <source>
        <dbReference type="Proteomes" id="UP000320811"/>
    </source>
</evidence>
<dbReference type="PANTHER" id="PTHR43245:SF13">
    <property type="entry name" value="UDP-D-APIOSE_UDP-D-XYLOSE SYNTHASE 2"/>
    <property type="match status" value="1"/>
</dbReference>
<protein>
    <submittedName>
        <fullName evidence="2">Nucleoside-diphosphate-sugar epimerase</fullName>
    </submittedName>
</protein>
<dbReference type="InterPro" id="IPR001509">
    <property type="entry name" value="Epimerase_deHydtase"/>
</dbReference>
<evidence type="ECO:0000259" key="1">
    <source>
        <dbReference type="Pfam" id="PF01370"/>
    </source>
</evidence>
<dbReference type="Proteomes" id="UP000320811">
    <property type="component" value="Unassembled WGS sequence"/>
</dbReference>
<keyword evidence="3" id="KW-1185">Reference proteome</keyword>
<dbReference type="Gene3D" id="3.40.50.720">
    <property type="entry name" value="NAD(P)-binding Rossmann-like Domain"/>
    <property type="match status" value="1"/>
</dbReference>
<dbReference type="Pfam" id="PF01370">
    <property type="entry name" value="Epimerase"/>
    <property type="match status" value="1"/>
</dbReference>
<sequence length="311" mass="34073">MSESPLYTILGAGGIIANELATILVSNQKRVRLVSRSPQSIAGITDLVSADITDAAQTLNAVKGSAVVFLTAGLKYDIKVWSDAWPRIMNNVIAACKATGAKLIFFDNVYSYGLVNGPMKEDTPYQPSSKKGKVRAAIATQLMNEVKAGNITATIARAADFYGPGADKTGFLNLLIIDKFKNKSSAMWLGKDTLTHSYTFTPDAAKGLYLLSQDDSSWNQVWHLPTASPAPDGKGYMQMIAAQMGVKPRYMKLGGFMLTISGLFDSTIREMKEMLYQNNYPYILDSSKFENHFHVTPTPYEEGIRLTLAKQ</sequence>
<dbReference type="RefSeq" id="WP_145673579.1">
    <property type="nucleotide sequence ID" value="NZ_VIWO01000010.1"/>
</dbReference>
<feature type="domain" description="NAD-dependent epimerase/dehydratase" evidence="1">
    <location>
        <begin position="8"/>
        <end position="214"/>
    </location>
</feature>
<organism evidence="2 3">
    <name type="scientific">Chitinophaga polysaccharea</name>
    <dbReference type="NCBI Taxonomy" id="1293035"/>
    <lineage>
        <taxon>Bacteria</taxon>
        <taxon>Pseudomonadati</taxon>
        <taxon>Bacteroidota</taxon>
        <taxon>Chitinophagia</taxon>
        <taxon>Chitinophagales</taxon>
        <taxon>Chitinophagaceae</taxon>
        <taxon>Chitinophaga</taxon>
    </lineage>
</organism>
<dbReference type="InterPro" id="IPR036291">
    <property type="entry name" value="NAD(P)-bd_dom_sf"/>
</dbReference>
<dbReference type="EMBL" id="VIWO01000010">
    <property type="protein sequence ID" value="TWF34885.1"/>
    <property type="molecule type" value="Genomic_DNA"/>
</dbReference>
<accession>A0A561P9S4</accession>
<evidence type="ECO:0000313" key="2">
    <source>
        <dbReference type="EMBL" id="TWF34885.1"/>
    </source>
</evidence>
<dbReference type="PANTHER" id="PTHR43245">
    <property type="entry name" value="BIFUNCTIONAL POLYMYXIN RESISTANCE PROTEIN ARNA"/>
    <property type="match status" value="1"/>
</dbReference>